<gene>
    <name evidence="1" type="primary">PIB2</name>
    <name evidence="1" type="ORF">M8818_007317</name>
</gene>
<evidence type="ECO:0000313" key="1">
    <source>
        <dbReference type="EMBL" id="KAK8194130.1"/>
    </source>
</evidence>
<reference evidence="1" key="1">
    <citation type="submission" date="2024-02" db="EMBL/GenBank/DDBJ databases">
        <title>Metagenome Assembled Genome of Zalaria obscura JY119.</title>
        <authorList>
            <person name="Vighnesh L."/>
            <person name="Jagadeeshwari U."/>
            <person name="Venkata Ramana C."/>
            <person name="Sasikala C."/>
        </authorList>
    </citation>
    <scope>NUCLEOTIDE SEQUENCE</scope>
    <source>
        <strain evidence="1">JY119</strain>
    </source>
</reference>
<dbReference type="EMBL" id="JAMKPW020000043">
    <property type="protein sequence ID" value="KAK8194130.1"/>
    <property type="molecule type" value="Genomic_DNA"/>
</dbReference>
<dbReference type="Proteomes" id="UP001320706">
    <property type="component" value="Unassembled WGS sequence"/>
</dbReference>
<name>A0ACC3S5U0_9PEZI</name>
<accession>A0ACC3S5U0</accession>
<comment type="caution">
    <text evidence="1">The sequence shown here is derived from an EMBL/GenBank/DDBJ whole genome shotgun (WGS) entry which is preliminary data.</text>
</comment>
<organism evidence="1 2">
    <name type="scientific">Zalaria obscura</name>
    <dbReference type="NCBI Taxonomy" id="2024903"/>
    <lineage>
        <taxon>Eukaryota</taxon>
        <taxon>Fungi</taxon>
        <taxon>Dikarya</taxon>
        <taxon>Ascomycota</taxon>
        <taxon>Pezizomycotina</taxon>
        <taxon>Dothideomycetes</taxon>
        <taxon>Dothideomycetidae</taxon>
        <taxon>Dothideales</taxon>
        <taxon>Zalariaceae</taxon>
        <taxon>Zalaria</taxon>
    </lineage>
</organism>
<sequence>MATFAQQPTTLTSPTTPYYYQPSYAQGAFTPSAGTTPPSNAVSPTSTISHLHVRQLNQPKLPLYVPAALRQTEIASSRRSGSRPHTPPRSASNSMDSNDTYFGPVHGGTFPQSPMSEDAPFGGIGRIYTEELNEEAFGNVTGQPTRNHWKPDSTASACTSPTCETPFGLFTRRHHCRRCGNIFCSSHAPHEVRLDQHARFHPQGTPNRACETCYSDYKLWKRARSSRQNSVGSGSSNGTDGATTPIGMNLPGHHGQVKSFAGEQKVGSVAQSVPKDWNWSTF</sequence>
<evidence type="ECO:0000313" key="2">
    <source>
        <dbReference type="Proteomes" id="UP001320706"/>
    </source>
</evidence>
<protein>
    <submittedName>
        <fullName evidence="1">Zn finger protein</fullName>
    </submittedName>
</protein>
<keyword evidence="2" id="KW-1185">Reference proteome</keyword>
<proteinExistence type="predicted"/>